<evidence type="ECO:0000313" key="7">
    <source>
        <dbReference type="RefSeq" id="XP_010791195.1"/>
    </source>
</evidence>
<evidence type="ECO:0000313" key="6">
    <source>
        <dbReference type="Proteomes" id="UP000504611"/>
    </source>
</evidence>
<reference evidence="7" key="1">
    <citation type="submission" date="2025-08" db="UniProtKB">
        <authorList>
            <consortium name="RefSeq"/>
        </authorList>
    </citation>
    <scope>IDENTIFICATION</scope>
    <source>
        <tissue evidence="7">Muscle</tissue>
    </source>
</reference>
<feature type="domain" description="Nesprin-1 spectrin repeats region" evidence="5">
    <location>
        <begin position="1"/>
        <end position="123"/>
    </location>
</feature>
<evidence type="ECO:0000256" key="1">
    <source>
        <dbReference type="ARBA" id="ARBA00004308"/>
    </source>
</evidence>
<evidence type="ECO:0000256" key="3">
    <source>
        <dbReference type="ARBA" id="ARBA00022737"/>
    </source>
</evidence>
<dbReference type="OrthoDB" id="8951596at2759"/>
<evidence type="ECO:0000256" key="2">
    <source>
        <dbReference type="ARBA" id="ARBA00022553"/>
    </source>
</evidence>
<proteinExistence type="predicted"/>
<evidence type="ECO:0000256" key="4">
    <source>
        <dbReference type="ARBA" id="ARBA00023136"/>
    </source>
</evidence>
<dbReference type="RefSeq" id="XP_010791195.1">
    <property type="nucleotide sequence ID" value="XM_010792893.1"/>
</dbReference>
<dbReference type="Proteomes" id="UP000504611">
    <property type="component" value="Unplaced"/>
</dbReference>
<gene>
    <name evidence="7" type="primary">LOC104964174</name>
</gene>
<accession>A0A6I9PTW3</accession>
<evidence type="ECO:0000259" key="5">
    <source>
        <dbReference type="Pfam" id="PF25034"/>
    </source>
</evidence>
<keyword evidence="4" id="KW-0472">Membrane</keyword>
<dbReference type="SUPFAM" id="SSF46966">
    <property type="entry name" value="Spectrin repeat"/>
    <property type="match status" value="1"/>
</dbReference>
<dbReference type="GeneID" id="104964174"/>
<organism evidence="6 7">
    <name type="scientific">Notothenia coriiceps</name>
    <name type="common">black rockcod</name>
    <dbReference type="NCBI Taxonomy" id="8208"/>
    <lineage>
        <taxon>Eukaryota</taxon>
        <taxon>Metazoa</taxon>
        <taxon>Chordata</taxon>
        <taxon>Craniata</taxon>
        <taxon>Vertebrata</taxon>
        <taxon>Euteleostomi</taxon>
        <taxon>Actinopterygii</taxon>
        <taxon>Neopterygii</taxon>
        <taxon>Teleostei</taxon>
        <taxon>Neoteleostei</taxon>
        <taxon>Acanthomorphata</taxon>
        <taxon>Eupercaria</taxon>
        <taxon>Perciformes</taxon>
        <taxon>Notothenioidei</taxon>
        <taxon>Nototheniidae</taxon>
        <taxon>Notothenia</taxon>
    </lineage>
</organism>
<dbReference type="PANTHER" id="PTHR14514">
    <property type="entry name" value="PKA ANCHORING PROTEIN"/>
    <property type="match status" value="1"/>
</dbReference>
<dbReference type="InterPro" id="IPR057057">
    <property type="entry name" value="Spectrin_SYNE1"/>
</dbReference>
<dbReference type="Pfam" id="PF25034">
    <property type="entry name" value="Spectrin_SYNE1"/>
    <property type="match status" value="1"/>
</dbReference>
<sequence>EEAEGVSKLLCDASSQWRNLALEVRSVRSMLEEVLSNWEKYGGTVASLQAWLEDAESMLNQSEGGKRDFFRNLSHWMQQHTDMNDAGNFLIETCDESVSRDLKQQLLLLNGRWRELFVKVKHVGHI</sequence>
<dbReference type="AlphaFoldDB" id="A0A6I9PTW3"/>
<keyword evidence="2" id="KW-0597">Phosphoprotein</keyword>
<feature type="non-terminal residue" evidence="7">
    <location>
        <position position="1"/>
    </location>
</feature>
<comment type="subcellular location">
    <subcellularLocation>
        <location evidence="1">Endomembrane system</location>
    </subcellularLocation>
</comment>
<dbReference type="PANTHER" id="PTHR14514:SF3">
    <property type="entry name" value="NESPRIN-1"/>
    <property type="match status" value="1"/>
</dbReference>
<dbReference type="KEGG" id="ncc:104964174"/>
<keyword evidence="3" id="KW-0677">Repeat</keyword>
<dbReference type="Gene3D" id="1.20.58.60">
    <property type="match status" value="1"/>
</dbReference>
<name>A0A6I9PTW3_9TELE</name>
<keyword evidence="6" id="KW-1185">Reference proteome</keyword>
<protein>
    <submittedName>
        <fullName evidence="7">Nesprin-1-like</fullName>
    </submittedName>
</protein>